<dbReference type="Gene3D" id="3.30.230.70">
    <property type="entry name" value="GHMP Kinase, N-terminal domain"/>
    <property type="match status" value="2"/>
</dbReference>
<dbReference type="NCBIfam" id="NF008805">
    <property type="entry name" value="PRK11824.1"/>
    <property type="match status" value="1"/>
</dbReference>
<dbReference type="InterPro" id="IPR012162">
    <property type="entry name" value="PNPase"/>
</dbReference>
<dbReference type="Pfam" id="PF03725">
    <property type="entry name" value="RNase_PH_C"/>
    <property type="match status" value="2"/>
</dbReference>
<dbReference type="InterPro" id="IPR012340">
    <property type="entry name" value="NA-bd_OB-fold"/>
</dbReference>
<dbReference type="CDD" id="cd02393">
    <property type="entry name" value="KH-I_PNPase"/>
    <property type="match status" value="1"/>
</dbReference>
<dbReference type="SMART" id="SM00322">
    <property type="entry name" value="KH"/>
    <property type="match status" value="1"/>
</dbReference>
<dbReference type="GO" id="GO:0006402">
    <property type="term" value="P:mRNA catabolic process"/>
    <property type="evidence" value="ECO:0007669"/>
    <property type="project" value="UniProtKB-UniRule"/>
</dbReference>
<dbReference type="CDD" id="cd11363">
    <property type="entry name" value="RNase_PH_PNPase_1"/>
    <property type="match status" value="1"/>
</dbReference>
<feature type="binding site" evidence="9">
    <location>
        <position position="492"/>
    </location>
    <ligand>
        <name>Mg(2+)</name>
        <dbReference type="ChEBI" id="CHEBI:18420"/>
    </ligand>
</feature>
<comment type="cofactor">
    <cofactor evidence="9">
        <name>Mg(2+)</name>
        <dbReference type="ChEBI" id="CHEBI:18420"/>
    </cofactor>
</comment>
<evidence type="ECO:0000256" key="6">
    <source>
        <dbReference type="ARBA" id="ARBA00022723"/>
    </source>
</evidence>
<feature type="binding site" evidence="9">
    <location>
        <position position="486"/>
    </location>
    <ligand>
        <name>Mg(2+)</name>
        <dbReference type="ChEBI" id="CHEBI:18420"/>
    </ligand>
</feature>
<dbReference type="FunFam" id="3.30.230.70:FF:000002">
    <property type="entry name" value="Polyribonucleotide nucleotidyltransferase"/>
    <property type="match status" value="1"/>
</dbReference>
<comment type="subcellular location">
    <subcellularLocation>
        <location evidence="1 9">Cytoplasm</location>
    </subcellularLocation>
</comment>
<dbReference type="InterPro" id="IPR004088">
    <property type="entry name" value="KH_dom_type_1"/>
</dbReference>
<comment type="catalytic activity">
    <reaction evidence="9">
        <text>RNA(n+1) + phosphate = RNA(n) + a ribonucleoside 5'-diphosphate</text>
        <dbReference type="Rhea" id="RHEA:22096"/>
        <dbReference type="Rhea" id="RHEA-COMP:14527"/>
        <dbReference type="Rhea" id="RHEA-COMP:17342"/>
        <dbReference type="ChEBI" id="CHEBI:43474"/>
        <dbReference type="ChEBI" id="CHEBI:57930"/>
        <dbReference type="ChEBI" id="CHEBI:140395"/>
        <dbReference type="EC" id="2.7.7.8"/>
    </reaction>
</comment>
<comment type="caution">
    <text evidence="11">The sequence shown here is derived from an EMBL/GenBank/DDBJ whole genome shotgun (WGS) entry which is preliminary data.</text>
</comment>
<dbReference type="FunFam" id="2.40.50.140:FF:000023">
    <property type="entry name" value="Polyribonucleotide nucleotidyltransferase"/>
    <property type="match status" value="1"/>
</dbReference>
<dbReference type="SUPFAM" id="SSF50249">
    <property type="entry name" value="Nucleic acid-binding proteins"/>
    <property type="match status" value="1"/>
</dbReference>
<dbReference type="GO" id="GO:0006396">
    <property type="term" value="P:RNA processing"/>
    <property type="evidence" value="ECO:0007669"/>
    <property type="project" value="InterPro"/>
</dbReference>
<keyword evidence="4 9" id="KW-0808">Transferase</keyword>
<sequence length="705" mass="77515">MTEKKVFSYEWAGRTLTVEVGQLAKQANGATLVRYGESAVLATATMSKTPKALDFFPLTVNYEERLYAAGKIPGGFIKREGRPSEHAILVSRLIDRPIRPMFPDGFRNEVQVISMVMSSDPDCPTDMAAMFGSSLALAISDIPFNGPIAGVHVGYIDGEFVINPTVEQSEKSTVHLSVAGNKDAINMVEAGALEVPEEIMLEAIMFGHEEIKKLIAFQEQIVAEVGKEKIAVELFELDAEITAKVKAMCEEDMNAAIQTVEKHAREDAINAVKERVVLAYEEQEADEETLKQVKTILDKMVKDEVRRLITEEKIRPDGRKVDEIRPLSSEVGLLQRAHGSGLFTRGQTQALSICTLGPLGDVQIIDGLGLEESKRFMHHYNFPQFSVGETGPMRGPGRREIGHGALGERALLAVIPDESEFPYAIRCVSEVLESNGSTSQASICASTLAMMDAGVPIKAPVAGIAMGLVKKGEHYTILTDIQGMEDHLGDMDFKVAGTAKGVTALQMDIKIDGLSRNILEEALQQAKVGRMVILESMLATLDQPRKHLSKYAPKIEVIHINPDKIRDVIGSGGKTINKIIDETGVKIDTEQDGTIYISSANEAMNKRAKEIIESIVREAKVGEYYMATVKRIEKFGAFCEIFPGKDGLLHISEIQEERTNKVEDVLKIGDQLLVKCIEIDNQGRVNLSRKVVIKEEKERAAQAQE</sequence>
<dbReference type="RefSeq" id="WP_121213028.1">
    <property type="nucleotide sequence ID" value="NZ_JBBYAI010000001.1"/>
</dbReference>
<reference evidence="11 12" key="1">
    <citation type="journal article" date="2016" name="Antonie Van Leeuwenhoek">
        <title>Lysinibacillus endophyticus sp. nov., an indole-3-acetic acid producing endophytic bacterium isolated from corn root (Zea mays cv. Xinken-5).</title>
        <authorList>
            <person name="Yu J."/>
            <person name="Guan X."/>
            <person name="Liu C."/>
            <person name="Xiang W."/>
            <person name="Yu Z."/>
            <person name="Liu X."/>
            <person name="Wang G."/>
        </authorList>
    </citation>
    <scope>NUCLEOTIDE SEQUENCE [LARGE SCALE GENOMIC DNA]</scope>
    <source>
        <strain evidence="11 12">DSM 100506</strain>
    </source>
</reference>
<organism evidence="11 12">
    <name type="scientific">Ureibacillus endophyticus</name>
    <dbReference type="NCBI Taxonomy" id="1978490"/>
    <lineage>
        <taxon>Bacteria</taxon>
        <taxon>Bacillati</taxon>
        <taxon>Bacillota</taxon>
        <taxon>Bacilli</taxon>
        <taxon>Bacillales</taxon>
        <taxon>Caryophanaceae</taxon>
        <taxon>Ureibacillus</taxon>
    </lineage>
</organism>
<dbReference type="PANTHER" id="PTHR11252:SF0">
    <property type="entry name" value="POLYRIBONUCLEOTIDE NUCLEOTIDYLTRANSFERASE 1, MITOCHONDRIAL"/>
    <property type="match status" value="1"/>
</dbReference>
<dbReference type="Pfam" id="PF00575">
    <property type="entry name" value="S1"/>
    <property type="match status" value="1"/>
</dbReference>
<keyword evidence="3 9" id="KW-0963">Cytoplasm</keyword>
<dbReference type="SUPFAM" id="SSF54791">
    <property type="entry name" value="Eukaryotic type KH-domain (KH-domain type I)"/>
    <property type="match status" value="1"/>
</dbReference>
<dbReference type="InterPro" id="IPR020568">
    <property type="entry name" value="Ribosomal_Su5_D2-typ_SF"/>
</dbReference>
<dbReference type="InterPro" id="IPR004087">
    <property type="entry name" value="KH_dom"/>
</dbReference>
<dbReference type="CDD" id="cd04472">
    <property type="entry name" value="S1_PNPase"/>
    <property type="match status" value="1"/>
</dbReference>
<dbReference type="InterPro" id="IPR003029">
    <property type="entry name" value="S1_domain"/>
</dbReference>
<keyword evidence="7 9" id="KW-0460">Magnesium</keyword>
<dbReference type="Pfam" id="PF01138">
    <property type="entry name" value="RNase_PH"/>
    <property type="match status" value="2"/>
</dbReference>
<dbReference type="Pfam" id="PF00013">
    <property type="entry name" value="KH_1"/>
    <property type="match status" value="1"/>
</dbReference>
<dbReference type="GO" id="GO:0004654">
    <property type="term" value="F:polyribonucleotide nucleotidyltransferase activity"/>
    <property type="evidence" value="ECO:0007669"/>
    <property type="project" value="UniProtKB-UniRule"/>
</dbReference>
<dbReference type="CDD" id="cd11364">
    <property type="entry name" value="RNase_PH_PNPase_2"/>
    <property type="match status" value="1"/>
</dbReference>
<dbReference type="OrthoDB" id="9804305at2"/>
<dbReference type="PIRSF" id="PIRSF005499">
    <property type="entry name" value="PNPase"/>
    <property type="match status" value="1"/>
</dbReference>
<evidence type="ECO:0000313" key="11">
    <source>
        <dbReference type="EMBL" id="RKQ19842.1"/>
    </source>
</evidence>
<evidence type="ECO:0000256" key="4">
    <source>
        <dbReference type="ARBA" id="ARBA00022679"/>
    </source>
</evidence>
<evidence type="ECO:0000256" key="9">
    <source>
        <dbReference type="HAMAP-Rule" id="MF_01595"/>
    </source>
</evidence>
<keyword evidence="6 9" id="KW-0479">Metal-binding</keyword>
<dbReference type="NCBIfam" id="TIGR03591">
    <property type="entry name" value="polynuc_phos"/>
    <property type="match status" value="1"/>
</dbReference>
<dbReference type="InterPro" id="IPR036345">
    <property type="entry name" value="ExoRNase_PH_dom2_sf"/>
</dbReference>
<evidence type="ECO:0000256" key="7">
    <source>
        <dbReference type="ARBA" id="ARBA00022842"/>
    </source>
</evidence>
<evidence type="ECO:0000256" key="2">
    <source>
        <dbReference type="ARBA" id="ARBA00007404"/>
    </source>
</evidence>
<keyword evidence="8 9" id="KW-0694">RNA-binding</keyword>
<dbReference type="InterPro" id="IPR015847">
    <property type="entry name" value="ExoRNase_PH_dom2"/>
</dbReference>
<feature type="domain" description="S1 motif" evidence="10">
    <location>
        <begin position="622"/>
        <end position="690"/>
    </location>
</feature>
<dbReference type="Gene3D" id="3.30.1370.10">
    <property type="entry name" value="K Homology domain, type 1"/>
    <property type="match status" value="1"/>
</dbReference>
<keyword evidence="5 9" id="KW-0548">Nucleotidyltransferase</keyword>
<dbReference type="AlphaFoldDB" id="A0A494ZAW2"/>
<dbReference type="Pfam" id="PF03726">
    <property type="entry name" value="PNPase"/>
    <property type="match status" value="1"/>
</dbReference>
<accession>A0A494ZAW2</accession>
<dbReference type="Proteomes" id="UP000272238">
    <property type="component" value="Unassembled WGS sequence"/>
</dbReference>
<dbReference type="InterPro" id="IPR015848">
    <property type="entry name" value="PNPase_PH_RNA-bd_bac/org-type"/>
</dbReference>
<dbReference type="GO" id="GO:0005829">
    <property type="term" value="C:cytosol"/>
    <property type="evidence" value="ECO:0007669"/>
    <property type="project" value="UniProtKB-ARBA"/>
</dbReference>
<dbReference type="FunFam" id="3.30.1370.10:FF:000001">
    <property type="entry name" value="Polyribonucleotide nucleotidyltransferase"/>
    <property type="match status" value="1"/>
</dbReference>
<protein>
    <recommendedName>
        <fullName evidence="9">Polyribonucleotide nucleotidyltransferase</fullName>
        <ecNumber evidence="9">2.7.7.8</ecNumber>
    </recommendedName>
    <alternativeName>
        <fullName evidence="9">Polynucleotide phosphorylase</fullName>
        <shortName evidence="9">PNPase</shortName>
    </alternativeName>
</protein>
<dbReference type="Gene3D" id="2.40.50.140">
    <property type="entry name" value="Nucleic acid-binding proteins"/>
    <property type="match status" value="1"/>
</dbReference>
<evidence type="ECO:0000259" key="10">
    <source>
        <dbReference type="PROSITE" id="PS50126"/>
    </source>
</evidence>
<dbReference type="InterPro" id="IPR001247">
    <property type="entry name" value="ExoRNase_PH_dom1"/>
</dbReference>
<dbReference type="GO" id="GO:0000175">
    <property type="term" value="F:3'-5'-RNA exonuclease activity"/>
    <property type="evidence" value="ECO:0007669"/>
    <property type="project" value="TreeGrafter"/>
</dbReference>
<dbReference type="EC" id="2.7.7.8" evidence="9"/>
<evidence type="ECO:0000256" key="8">
    <source>
        <dbReference type="ARBA" id="ARBA00022884"/>
    </source>
</evidence>
<dbReference type="SUPFAM" id="SSF54211">
    <property type="entry name" value="Ribosomal protein S5 domain 2-like"/>
    <property type="match status" value="2"/>
</dbReference>
<proteinExistence type="inferred from homology"/>
<comment type="function">
    <text evidence="9">Involved in mRNA degradation. Catalyzes the phosphorolysis of single-stranded polyribonucleotides processively in the 3'- to 5'-direction.</text>
</comment>
<dbReference type="GO" id="GO:0003723">
    <property type="term" value="F:RNA binding"/>
    <property type="evidence" value="ECO:0007669"/>
    <property type="project" value="UniProtKB-UniRule"/>
</dbReference>
<dbReference type="FunFam" id="3.30.230.70:FF:000001">
    <property type="entry name" value="Polyribonucleotide nucleotidyltransferase"/>
    <property type="match status" value="1"/>
</dbReference>
<keyword evidence="12" id="KW-1185">Reference proteome</keyword>
<evidence type="ECO:0000256" key="3">
    <source>
        <dbReference type="ARBA" id="ARBA00022490"/>
    </source>
</evidence>
<evidence type="ECO:0000256" key="1">
    <source>
        <dbReference type="ARBA" id="ARBA00004496"/>
    </source>
</evidence>
<dbReference type="GO" id="GO:0000287">
    <property type="term" value="F:magnesium ion binding"/>
    <property type="evidence" value="ECO:0007669"/>
    <property type="project" value="UniProtKB-UniRule"/>
</dbReference>
<dbReference type="HAMAP" id="MF_01595">
    <property type="entry name" value="PNPase"/>
    <property type="match status" value="1"/>
</dbReference>
<dbReference type="PROSITE" id="PS50126">
    <property type="entry name" value="S1"/>
    <property type="match status" value="1"/>
</dbReference>
<dbReference type="InterPro" id="IPR036612">
    <property type="entry name" value="KH_dom_type_1_sf"/>
</dbReference>
<evidence type="ECO:0000256" key="5">
    <source>
        <dbReference type="ARBA" id="ARBA00022695"/>
    </source>
</evidence>
<dbReference type="PROSITE" id="PS50084">
    <property type="entry name" value="KH_TYPE_1"/>
    <property type="match status" value="1"/>
</dbReference>
<comment type="similarity">
    <text evidence="2 9">Belongs to the polyribonucleotide nucleotidyltransferase family.</text>
</comment>
<dbReference type="InterPro" id="IPR027408">
    <property type="entry name" value="PNPase/RNase_PH_dom_sf"/>
</dbReference>
<gene>
    <name evidence="9 11" type="primary">pnp</name>
    <name evidence="11" type="ORF">D8M03_02115</name>
</gene>
<dbReference type="PANTHER" id="PTHR11252">
    <property type="entry name" value="POLYRIBONUCLEOTIDE NUCLEOTIDYLTRANSFERASE"/>
    <property type="match status" value="1"/>
</dbReference>
<dbReference type="EMBL" id="RBZN01000002">
    <property type="protein sequence ID" value="RKQ19842.1"/>
    <property type="molecule type" value="Genomic_DNA"/>
</dbReference>
<dbReference type="SMART" id="SM00316">
    <property type="entry name" value="S1"/>
    <property type="match status" value="1"/>
</dbReference>
<evidence type="ECO:0000313" key="12">
    <source>
        <dbReference type="Proteomes" id="UP000272238"/>
    </source>
</evidence>
<name>A0A494ZAW2_9BACL</name>
<dbReference type="SUPFAM" id="SSF55666">
    <property type="entry name" value="Ribonuclease PH domain 2-like"/>
    <property type="match status" value="2"/>
</dbReference>